<feature type="compositionally biased region" description="Pro residues" evidence="11">
    <location>
        <begin position="53"/>
        <end position="65"/>
    </location>
</feature>
<comment type="similarity">
    <text evidence="2 10">Belongs to the TonB family.</text>
</comment>
<evidence type="ECO:0000313" key="14">
    <source>
        <dbReference type="Proteomes" id="UP001500523"/>
    </source>
</evidence>
<gene>
    <name evidence="13" type="ORF">GCM10022268_02200</name>
</gene>
<keyword evidence="7 10" id="KW-0653">Protein transport</keyword>
<comment type="subcellular location">
    <subcellularLocation>
        <location evidence="1 10">Cell inner membrane</location>
        <topology evidence="1 10">Single-pass membrane protein</topology>
        <orientation evidence="1 10">Periplasmic side</orientation>
    </subcellularLocation>
</comment>
<dbReference type="EMBL" id="BAABBF010000001">
    <property type="protein sequence ID" value="GAA3695024.1"/>
    <property type="molecule type" value="Genomic_DNA"/>
</dbReference>
<evidence type="ECO:0000256" key="3">
    <source>
        <dbReference type="ARBA" id="ARBA00022448"/>
    </source>
</evidence>
<dbReference type="InterPro" id="IPR037682">
    <property type="entry name" value="TonB_C"/>
</dbReference>
<organism evidence="13 14">
    <name type="scientific">Sphingomonas cynarae</name>
    <dbReference type="NCBI Taxonomy" id="930197"/>
    <lineage>
        <taxon>Bacteria</taxon>
        <taxon>Pseudomonadati</taxon>
        <taxon>Pseudomonadota</taxon>
        <taxon>Alphaproteobacteria</taxon>
        <taxon>Sphingomonadales</taxon>
        <taxon>Sphingomonadaceae</taxon>
        <taxon>Sphingomonas</taxon>
    </lineage>
</organism>
<evidence type="ECO:0000256" key="4">
    <source>
        <dbReference type="ARBA" id="ARBA00022475"/>
    </source>
</evidence>
<dbReference type="InterPro" id="IPR003538">
    <property type="entry name" value="TonB"/>
</dbReference>
<keyword evidence="4 10" id="KW-1003">Cell membrane</keyword>
<keyword evidence="10" id="KW-0735">Signal-anchor</keyword>
<dbReference type="PRINTS" id="PR01374">
    <property type="entry name" value="TONBPROTEIN"/>
</dbReference>
<evidence type="ECO:0000256" key="7">
    <source>
        <dbReference type="ARBA" id="ARBA00022927"/>
    </source>
</evidence>
<evidence type="ECO:0000256" key="8">
    <source>
        <dbReference type="ARBA" id="ARBA00022989"/>
    </source>
</evidence>
<dbReference type="NCBIfam" id="TIGR01352">
    <property type="entry name" value="tonB_Cterm"/>
    <property type="match status" value="1"/>
</dbReference>
<dbReference type="PANTHER" id="PTHR33446">
    <property type="entry name" value="PROTEIN TONB-RELATED"/>
    <property type="match status" value="1"/>
</dbReference>
<evidence type="ECO:0000256" key="10">
    <source>
        <dbReference type="RuleBase" id="RU362123"/>
    </source>
</evidence>
<evidence type="ECO:0000256" key="9">
    <source>
        <dbReference type="ARBA" id="ARBA00023136"/>
    </source>
</evidence>
<keyword evidence="9 10" id="KW-0472">Membrane</keyword>
<evidence type="ECO:0000259" key="12">
    <source>
        <dbReference type="PROSITE" id="PS52015"/>
    </source>
</evidence>
<feature type="domain" description="TonB C-terminal" evidence="12">
    <location>
        <begin position="133"/>
        <end position="224"/>
    </location>
</feature>
<dbReference type="SUPFAM" id="SSF74653">
    <property type="entry name" value="TolA/TonB C-terminal domain"/>
    <property type="match status" value="1"/>
</dbReference>
<name>A0ABP7CRL3_9SPHN</name>
<keyword evidence="5 10" id="KW-0997">Cell inner membrane</keyword>
<dbReference type="InterPro" id="IPR006260">
    <property type="entry name" value="TonB/TolA_C"/>
</dbReference>
<keyword evidence="8 10" id="KW-1133">Transmembrane helix</keyword>
<dbReference type="RefSeq" id="WP_344691431.1">
    <property type="nucleotide sequence ID" value="NZ_BAABBF010000001.1"/>
</dbReference>
<accession>A0ABP7CRL3</accession>
<dbReference type="InterPro" id="IPR051045">
    <property type="entry name" value="TonB-dependent_transducer"/>
</dbReference>
<keyword evidence="14" id="KW-1185">Reference proteome</keyword>
<comment type="caution">
    <text evidence="13">The sequence shown here is derived from an EMBL/GenBank/DDBJ whole genome shotgun (WGS) entry which is preliminary data.</text>
</comment>
<keyword evidence="3 10" id="KW-0813">Transport</keyword>
<feature type="transmembrane region" description="Helical" evidence="10">
    <location>
        <begin position="12"/>
        <end position="35"/>
    </location>
</feature>
<evidence type="ECO:0000313" key="13">
    <source>
        <dbReference type="EMBL" id="GAA3695024.1"/>
    </source>
</evidence>
<protein>
    <recommendedName>
        <fullName evidence="10">Protein TonB</fullName>
    </recommendedName>
</protein>
<proteinExistence type="inferred from homology"/>
<evidence type="ECO:0000256" key="6">
    <source>
        <dbReference type="ARBA" id="ARBA00022692"/>
    </source>
</evidence>
<dbReference type="PANTHER" id="PTHR33446:SF2">
    <property type="entry name" value="PROTEIN TONB"/>
    <property type="match status" value="1"/>
</dbReference>
<dbReference type="Proteomes" id="UP001500523">
    <property type="component" value="Unassembled WGS sequence"/>
</dbReference>
<reference evidence="14" key="1">
    <citation type="journal article" date="2019" name="Int. J. Syst. Evol. Microbiol.">
        <title>The Global Catalogue of Microorganisms (GCM) 10K type strain sequencing project: providing services to taxonomists for standard genome sequencing and annotation.</title>
        <authorList>
            <consortium name="The Broad Institute Genomics Platform"/>
            <consortium name="The Broad Institute Genome Sequencing Center for Infectious Disease"/>
            <person name="Wu L."/>
            <person name="Ma J."/>
        </authorList>
    </citation>
    <scope>NUCLEOTIDE SEQUENCE [LARGE SCALE GENOMIC DNA]</scope>
    <source>
        <strain evidence="14">JCM 17498</strain>
    </source>
</reference>
<evidence type="ECO:0000256" key="1">
    <source>
        <dbReference type="ARBA" id="ARBA00004383"/>
    </source>
</evidence>
<dbReference type="Pfam" id="PF03544">
    <property type="entry name" value="TonB_C"/>
    <property type="match status" value="1"/>
</dbReference>
<keyword evidence="6 10" id="KW-0812">Transmembrane</keyword>
<dbReference type="PROSITE" id="PS52015">
    <property type="entry name" value="TONB_CTD"/>
    <property type="match status" value="1"/>
</dbReference>
<sequence length="224" mass="23683">MYADRFAGGRRFNPAGLLAAVGINAGVVAALMIAAPHVTRTFDDPLEITSIPITPPPPPTKPEPQPRTAAARPDRIETVPPVVPRPVDDGPIVVADPLPTLPGPTGIGTGTGMGEGTGMAIDPPAPPAPVIVAPGLDPRYAAELQPDYPAAERRMGNPGKVTVRVLIGADGRVKEVEPVSATSDAFFRATRDQALRRWRFRPGTRDGVPQPAWRTMSVTFVMQD</sequence>
<comment type="function">
    <text evidence="10">Interacts with outer membrane receptor proteins that carry out high-affinity binding and energy dependent uptake into the periplasmic space of specific substrates. It could act to transduce energy from the cytoplasmic membrane to specific energy-requiring processes in the outer membrane, resulting in the release into the periplasm of ligands bound by these outer membrane proteins.</text>
</comment>
<feature type="region of interest" description="Disordered" evidence="11">
    <location>
        <begin position="47"/>
        <end position="74"/>
    </location>
</feature>
<dbReference type="Gene3D" id="3.30.1150.10">
    <property type="match status" value="1"/>
</dbReference>
<evidence type="ECO:0000256" key="5">
    <source>
        <dbReference type="ARBA" id="ARBA00022519"/>
    </source>
</evidence>
<evidence type="ECO:0000256" key="2">
    <source>
        <dbReference type="ARBA" id="ARBA00006555"/>
    </source>
</evidence>
<evidence type="ECO:0000256" key="11">
    <source>
        <dbReference type="SAM" id="MobiDB-lite"/>
    </source>
</evidence>